<evidence type="ECO:0000313" key="2">
    <source>
        <dbReference type="EMBL" id="KGG50616.1"/>
    </source>
</evidence>
<dbReference type="OrthoDB" id="9446342at2759"/>
<dbReference type="GeneID" id="25260494"/>
<reference evidence="2 4" key="1">
    <citation type="submission" date="2014-04" db="EMBL/GenBank/DDBJ databases">
        <title>A new species of microsporidia sheds light on the evolution of extreme parasitism.</title>
        <authorList>
            <person name="Haag K.L."/>
            <person name="James T.Y."/>
            <person name="Larsson R."/>
            <person name="Schaer T.M."/>
            <person name="Refardt D."/>
            <person name="Pombert J.-F."/>
            <person name="Ebert D."/>
        </authorList>
    </citation>
    <scope>NUCLEOTIDE SEQUENCE [LARGE SCALE GENOMIC DNA]</scope>
    <source>
        <strain evidence="2 4">UGP3</strain>
        <tissue evidence="2">Spores</tissue>
    </source>
</reference>
<dbReference type="EMBL" id="JMKJ01000570">
    <property type="protein sequence ID" value="KGG50616.1"/>
    <property type="molecule type" value="Genomic_DNA"/>
</dbReference>
<dbReference type="Gene3D" id="1.10.405.10">
    <property type="entry name" value="Guanine Nucleotide Dissociation Inhibitor, domain 1"/>
    <property type="match status" value="1"/>
</dbReference>
<evidence type="ECO:0000256" key="1">
    <source>
        <dbReference type="ARBA" id="ARBA00005593"/>
    </source>
</evidence>
<dbReference type="InterPro" id="IPR036188">
    <property type="entry name" value="FAD/NAD-bd_sf"/>
</dbReference>
<dbReference type="RefSeq" id="XP_013237061.1">
    <property type="nucleotide sequence ID" value="XM_013381607.1"/>
</dbReference>
<name>A0A098VS93_9MICR</name>
<dbReference type="GO" id="GO:0007264">
    <property type="term" value="P:small GTPase-mediated signal transduction"/>
    <property type="evidence" value="ECO:0007669"/>
    <property type="project" value="InterPro"/>
</dbReference>
<dbReference type="GeneID" id="25258824"/>
<sequence length="308" mass="33524">MAALYEKYGLARSAQDFIGHALALQSDDSYLTREALPTCNAIALYMNSVTRFGKSPFIYPLFGLGDLSQAFARLGAVHGGTYMLNVGDVVLLEQANEHGQVISGVRTVPVEVHSNGAGKEASNSHPAANLSSPIGTFQCRRGVIGDPSYFPSFVETKSKIIRAVCILPGPVPHTGGIDSLQIIIPQRELLRLSDMYITVLSHAHGVAPSPFFLAYISTLQEQEHLDPIDEISSALALLGPVLECFVFISNYCVPAKNSSCPQNLFISRSYDSSSHFESVCADVKELYHQITGRHIETILQKDQVDVNK</sequence>
<keyword evidence="4" id="KW-1185">Reference proteome</keyword>
<dbReference type="PANTHER" id="PTHR11787:SF8">
    <property type="entry name" value="RAB GDP DISSOCIATION INHIBITOR"/>
    <property type="match status" value="1"/>
</dbReference>
<gene>
    <name evidence="3" type="ORF">DI09_191p10</name>
    <name evidence="2" type="ORF">DI09_61p30</name>
</gene>
<accession>A0A098VS93</accession>
<evidence type="ECO:0000313" key="3">
    <source>
        <dbReference type="EMBL" id="KGG52288.1"/>
    </source>
</evidence>
<dbReference type="VEuPathDB" id="MicrosporidiaDB:DI09_61p30"/>
<dbReference type="Gene3D" id="3.30.519.10">
    <property type="entry name" value="Guanine Nucleotide Dissociation Inhibitor, domain 2"/>
    <property type="match status" value="1"/>
</dbReference>
<dbReference type="SUPFAM" id="SSF54373">
    <property type="entry name" value="FAD-linked reductases, C-terminal domain"/>
    <property type="match status" value="1"/>
</dbReference>
<dbReference type="InterPro" id="IPR018203">
    <property type="entry name" value="GDP_dissociation_inhibitor"/>
</dbReference>
<dbReference type="Proteomes" id="UP000029725">
    <property type="component" value="Unassembled WGS sequence"/>
</dbReference>
<dbReference type="VEuPathDB" id="MicrosporidiaDB:DI09_191p10"/>
<dbReference type="HOGENOM" id="CLU_021695_1_0_1"/>
<dbReference type="GO" id="GO:0016192">
    <property type="term" value="P:vesicle-mediated transport"/>
    <property type="evidence" value="ECO:0007669"/>
    <property type="project" value="TreeGrafter"/>
</dbReference>
<comment type="caution">
    <text evidence="2">The sequence shown here is derived from an EMBL/GenBank/DDBJ whole genome shotgun (WGS) entry which is preliminary data.</text>
</comment>
<protein>
    <recommendedName>
        <fullName evidence="5">Rab GDP dissociation inhibitor</fullName>
    </recommendedName>
</protein>
<dbReference type="AlphaFoldDB" id="A0A098VS93"/>
<dbReference type="EMBL" id="JMKJ01000101">
    <property type="protein sequence ID" value="KGG52288.1"/>
    <property type="molecule type" value="Genomic_DNA"/>
</dbReference>
<dbReference type="PANTHER" id="PTHR11787">
    <property type="entry name" value="RAB GDP-DISSOCIATION INHIBITOR"/>
    <property type="match status" value="1"/>
</dbReference>
<proteinExistence type="inferred from homology"/>
<dbReference type="GO" id="GO:0005737">
    <property type="term" value="C:cytoplasm"/>
    <property type="evidence" value="ECO:0007669"/>
    <property type="project" value="TreeGrafter"/>
</dbReference>
<dbReference type="Pfam" id="PF00996">
    <property type="entry name" value="GDI"/>
    <property type="match status" value="2"/>
</dbReference>
<comment type="similarity">
    <text evidence="1">Belongs to the Rab GDI family.</text>
</comment>
<dbReference type="GO" id="GO:0005093">
    <property type="term" value="F:Rab GDP-dissociation inhibitor activity"/>
    <property type="evidence" value="ECO:0007669"/>
    <property type="project" value="TreeGrafter"/>
</dbReference>
<dbReference type="PRINTS" id="PR00891">
    <property type="entry name" value="RABGDIREP"/>
</dbReference>
<dbReference type="SUPFAM" id="SSF51905">
    <property type="entry name" value="FAD/NAD(P)-binding domain"/>
    <property type="match status" value="2"/>
</dbReference>
<dbReference type="RefSeq" id="XP_013238724.1">
    <property type="nucleotide sequence ID" value="XM_013383270.1"/>
</dbReference>
<organism evidence="2 4">
    <name type="scientific">Mitosporidium daphniae</name>
    <dbReference type="NCBI Taxonomy" id="1485682"/>
    <lineage>
        <taxon>Eukaryota</taxon>
        <taxon>Fungi</taxon>
        <taxon>Fungi incertae sedis</taxon>
        <taxon>Microsporidia</taxon>
        <taxon>Mitosporidium</taxon>
    </lineage>
</organism>
<dbReference type="Gene3D" id="3.50.50.60">
    <property type="entry name" value="FAD/NAD(P)-binding domain"/>
    <property type="match status" value="1"/>
</dbReference>
<evidence type="ECO:0008006" key="5">
    <source>
        <dbReference type="Google" id="ProtNLM"/>
    </source>
</evidence>
<evidence type="ECO:0000313" key="4">
    <source>
        <dbReference type="Proteomes" id="UP000029725"/>
    </source>
</evidence>